<dbReference type="InterPro" id="IPR039417">
    <property type="entry name" value="Peptidase_C1A_papain-like"/>
</dbReference>
<evidence type="ECO:0000256" key="1">
    <source>
        <dbReference type="ARBA" id="ARBA00008455"/>
    </source>
</evidence>
<feature type="domain" description="Peptidase C1A papain C-terminal" evidence="10">
    <location>
        <begin position="153"/>
        <end position="378"/>
    </location>
</feature>
<accession>A0A2G9H3L9</accession>
<dbReference type="Pfam" id="PF08246">
    <property type="entry name" value="Inhibitor_I29"/>
    <property type="match status" value="1"/>
</dbReference>
<comment type="caution">
    <text evidence="12">The sequence shown here is derived from an EMBL/GenBank/DDBJ whole genome shotgun (WGS) entry which is preliminary data.</text>
</comment>
<evidence type="ECO:0000256" key="4">
    <source>
        <dbReference type="ARBA" id="ARBA00022801"/>
    </source>
</evidence>
<evidence type="ECO:0000256" key="6">
    <source>
        <dbReference type="ARBA" id="ARBA00023145"/>
    </source>
</evidence>
<evidence type="ECO:0000259" key="10">
    <source>
        <dbReference type="SMART" id="SM00645"/>
    </source>
</evidence>
<keyword evidence="13" id="KW-1185">Reference proteome</keyword>
<feature type="chain" id="PRO_5018540878" evidence="9">
    <location>
        <begin position="30"/>
        <end position="384"/>
    </location>
</feature>
<organism evidence="12 13">
    <name type="scientific">Handroanthus impetiginosus</name>
    <dbReference type="NCBI Taxonomy" id="429701"/>
    <lineage>
        <taxon>Eukaryota</taxon>
        <taxon>Viridiplantae</taxon>
        <taxon>Streptophyta</taxon>
        <taxon>Embryophyta</taxon>
        <taxon>Tracheophyta</taxon>
        <taxon>Spermatophyta</taxon>
        <taxon>Magnoliopsida</taxon>
        <taxon>eudicotyledons</taxon>
        <taxon>Gunneridae</taxon>
        <taxon>Pentapetalae</taxon>
        <taxon>asterids</taxon>
        <taxon>lamiids</taxon>
        <taxon>Lamiales</taxon>
        <taxon>Bignoniaceae</taxon>
        <taxon>Crescentiina</taxon>
        <taxon>Tabebuia alliance</taxon>
        <taxon>Handroanthus</taxon>
    </lineage>
</organism>
<dbReference type="SMART" id="SM00645">
    <property type="entry name" value="Pept_C1"/>
    <property type="match status" value="1"/>
</dbReference>
<dbReference type="PROSITE" id="PS00640">
    <property type="entry name" value="THIOL_PROTEASE_ASN"/>
    <property type="match status" value="1"/>
</dbReference>
<dbReference type="EC" id="3.4.22.41" evidence="12"/>
<dbReference type="InterPro" id="IPR038765">
    <property type="entry name" value="Papain-like_cys_pep_sf"/>
</dbReference>
<dbReference type="AlphaFoldDB" id="A0A2G9H3L9"/>
<dbReference type="InterPro" id="IPR025661">
    <property type="entry name" value="Pept_asp_AS"/>
</dbReference>
<dbReference type="PROSITE" id="PS00639">
    <property type="entry name" value="THIOL_PROTEASE_HIS"/>
    <property type="match status" value="1"/>
</dbReference>
<dbReference type="STRING" id="429701.A0A2G9H3L9"/>
<evidence type="ECO:0000256" key="7">
    <source>
        <dbReference type="ARBA" id="ARBA00023157"/>
    </source>
</evidence>
<dbReference type="PANTHER" id="PTHR12411">
    <property type="entry name" value="CYSTEINE PROTEASE FAMILY C1-RELATED"/>
    <property type="match status" value="1"/>
</dbReference>
<dbReference type="SMART" id="SM00848">
    <property type="entry name" value="Inhibitor_I29"/>
    <property type="match status" value="1"/>
</dbReference>
<dbReference type="GO" id="GO:0004197">
    <property type="term" value="F:cysteine-type endopeptidase activity"/>
    <property type="evidence" value="ECO:0007669"/>
    <property type="project" value="UniProtKB-EC"/>
</dbReference>
<dbReference type="GO" id="GO:0006508">
    <property type="term" value="P:proteolysis"/>
    <property type="evidence" value="ECO:0007669"/>
    <property type="project" value="UniProtKB-KW"/>
</dbReference>
<dbReference type="Pfam" id="PF00112">
    <property type="entry name" value="Peptidase_C1"/>
    <property type="match status" value="1"/>
</dbReference>
<dbReference type="InterPro" id="IPR025660">
    <property type="entry name" value="Pept_his_AS"/>
</dbReference>
<evidence type="ECO:0000313" key="12">
    <source>
        <dbReference type="EMBL" id="PIN12096.1"/>
    </source>
</evidence>
<dbReference type="InterPro" id="IPR000668">
    <property type="entry name" value="Peptidase_C1A_C"/>
</dbReference>
<reference evidence="13" key="1">
    <citation type="journal article" date="2018" name="Gigascience">
        <title>Genome assembly of the Pink Ipe (Handroanthus impetiginosus, Bignoniaceae), a highly valued, ecologically keystone Neotropical timber forest tree.</title>
        <authorList>
            <person name="Silva-Junior O.B."/>
            <person name="Grattapaglia D."/>
            <person name="Novaes E."/>
            <person name="Collevatti R.G."/>
        </authorList>
    </citation>
    <scope>NUCLEOTIDE SEQUENCE [LARGE SCALE GENOMIC DNA]</scope>
    <source>
        <strain evidence="13">cv. UFG-1</strain>
    </source>
</reference>
<dbReference type="Proteomes" id="UP000231279">
    <property type="component" value="Unassembled WGS sequence"/>
</dbReference>
<sequence length="384" mass="42353">MHPMASPSRFAIFFFSSLLIATSFRCSIAGVDVTEGAVESDDLLIRQVVGHGEEEVVGENSLLNADHHFAIFKRKFGKSYANQEEHDYRFSVFKANLRRARRHQRLDPSAVHGVTQFSDLTTREFRRQFLGVNRRLRLPSDAHKAPILPTNDLPMDFDWRDHGAVTPVKNQGSCGSCWSFSATGALEGANFLSTGNLVSLSEQQLVDCDHECDPEEKDSCDSGCNGGLMNSAFEYTLNAGGLMREEDYPYTGTDRGACKFDKTKIAAKVANFSVVSLDEDQIAANLVKNGPLAVAINAVFMQTYVGGVSCPYICSKRLDHGVLLVGYGESGYAPIRLKEKPYWIIKNSWGPNWGEDGYYKICRGRNICGVDSMVSTVAAVITSN</sequence>
<dbReference type="InterPro" id="IPR013201">
    <property type="entry name" value="Prot_inhib_I29"/>
</dbReference>
<evidence type="ECO:0000313" key="13">
    <source>
        <dbReference type="Proteomes" id="UP000231279"/>
    </source>
</evidence>
<keyword evidence="6" id="KW-0865">Zymogen</keyword>
<dbReference type="FunFam" id="3.90.70.10:FF:000057">
    <property type="entry name" value="Cysteine protease RD19A"/>
    <property type="match status" value="1"/>
</dbReference>
<dbReference type="OrthoDB" id="10253408at2759"/>
<comment type="similarity">
    <text evidence="1">Belongs to the peptidase C1 family.</text>
</comment>
<evidence type="ECO:0000256" key="5">
    <source>
        <dbReference type="ARBA" id="ARBA00022807"/>
    </source>
</evidence>
<evidence type="ECO:0000256" key="9">
    <source>
        <dbReference type="SAM" id="SignalP"/>
    </source>
</evidence>
<name>A0A2G9H3L9_9LAMI</name>
<dbReference type="PRINTS" id="PR00705">
    <property type="entry name" value="PAPAIN"/>
</dbReference>
<keyword evidence="8" id="KW-0325">Glycoprotein</keyword>
<dbReference type="InterPro" id="IPR013128">
    <property type="entry name" value="Peptidase_C1A"/>
</dbReference>
<dbReference type="CDD" id="cd02248">
    <property type="entry name" value="Peptidase_C1A"/>
    <property type="match status" value="1"/>
</dbReference>
<keyword evidence="4 12" id="KW-0378">Hydrolase</keyword>
<dbReference type="SUPFAM" id="SSF54001">
    <property type="entry name" value="Cysteine proteinases"/>
    <property type="match status" value="1"/>
</dbReference>
<dbReference type="PROSITE" id="PS00139">
    <property type="entry name" value="THIOL_PROTEASE_CYS"/>
    <property type="match status" value="1"/>
</dbReference>
<dbReference type="InterPro" id="IPR000169">
    <property type="entry name" value="Pept_cys_AS"/>
</dbReference>
<evidence type="ECO:0000256" key="8">
    <source>
        <dbReference type="ARBA" id="ARBA00023180"/>
    </source>
</evidence>
<evidence type="ECO:0000256" key="3">
    <source>
        <dbReference type="ARBA" id="ARBA00022729"/>
    </source>
</evidence>
<evidence type="ECO:0000256" key="2">
    <source>
        <dbReference type="ARBA" id="ARBA00022670"/>
    </source>
</evidence>
<dbReference type="Gene3D" id="3.90.70.10">
    <property type="entry name" value="Cysteine proteinases"/>
    <property type="match status" value="1"/>
</dbReference>
<protein>
    <submittedName>
        <fullName evidence="12">Cysteine proteinase Cathepsin F</fullName>
        <ecNumber evidence="12">3.4.22.41</ecNumber>
    </submittedName>
</protein>
<proteinExistence type="inferred from homology"/>
<keyword evidence="5" id="KW-0788">Thiol protease</keyword>
<keyword evidence="3 9" id="KW-0732">Signal</keyword>
<feature type="domain" description="Cathepsin propeptide inhibitor" evidence="11">
    <location>
        <begin position="69"/>
        <end position="125"/>
    </location>
</feature>
<keyword evidence="2" id="KW-0645">Protease</keyword>
<dbReference type="GO" id="GO:0000323">
    <property type="term" value="C:lytic vacuole"/>
    <property type="evidence" value="ECO:0007669"/>
    <property type="project" value="UniProtKB-ARBA"/>
</dbReference>
<keyword evidence="7" id="KW-1015">Disulfide bond</keyword>
<feature type="signal peptide" evidence="9">
    <location>
        <begin position="1"/>
        <end position="29"/>
    </location>
</feature>
<gene>
    <name evidence="12" type="ORF">CDL12_15296</name>
</gene>
<evidence type="ECO:0000259" key="11">
    <source>
        <dbReference type="SMART" id="SM00848"/>
    </source>
</evidence>
<dbReference type="EMBL" id="NKXS01002793">
    <property type="protein sequence ID" value="PIN12096.1"/>
    <property type="molecule type" value="Genomic_DNA"/>
</dbReference>